<dbReference type="InterPro" id="IPR017871">
    <property type="entry name" value="ABC_transporter-like_CS"/>
</dbReference>
<dbReference type="SMART" id="SM00382">
    <property type="entry name" value="AAA"/>
    <property type="match status" value="2"/>
</dbReference>
<dbReference type="PANTHER" id="PTHR19211:SF14">
    <property type="entry name" value="ATP-BINDING CASSETTE SUB-FAMILY F MEMBER 1"/>
    <property type="match status" value="1"/>
</dbReference>
<dbReference type="NCBIfam" id="NF000355">
    <property type="entry name" value="ribo_prot_ABC_F"/>
    <property type="match status" value="1"/>
</dbReference>
<sequence length="533" mass="57763">MLAVHDLEITVGARTLMSGVNFRVADGDKIGLVGRNGAGKTTMTKVLAGEGVPSGGTIDRGGEIGYLPQDPRTGDPEMTARTRILDARGLGEARDQMLKAGEAMAEAATDAERDRAMKAYGRADDRFHALGGYAAEAEAAAISSNLALPDRILDQPLKTLSGGQRRRIELARILFSGADTMLLDEPTNHLDADSVSWLREFLKGYSGGLIVISHDVELVGETVNRVFYLDANRQAIDIYNMGWKHYLRQREADEERRKKERANIEKKATVLQQQAAKFGAKATKATAAHQMQRRAEKMLSGLEDVRQADRVAKLRFPTPAPCGRTPLRASNLSKSYGSLEIFASVDLAIDRGSRVVILGLNGAGKTTLLRMLAGVDDPDTGQIEPGHGLKIGYYAQEHETLDVGRSVLQNMVSVSSHLTETEARKVLGSFLFTGDDVHKAAGVLSGGEKTRLALAMLVVSSANVLLLDEPTNNLDPASREQILDALSHYEGSVVLVSHDEGAVEALHPERVLIMPDGVEDHWNPDYADLIAMN</sequence>
<gene>
    <name evidence="5" type="ORF">F8O04_08125</name>
</gene>
<dbReference type="GO" id="GO:0005524">
    <property type="term" value="F:ATP binding"/>
    <property type="evidence" value="ECO:0007669"/>
    <property type="project" value="UniProtKB-KW"/>
</dbReference>
<dbReference type="EMBL" id="WBJY01000001">
    <property type="protein sequence ID" value="KAB1650154.1"/>
    <property type="molecule type" value="Genomic_DNA"/>
</dbReference>
<evidence type="ECO:0000256" key="2">
    <source>
        <dbReference type="ARBA" id="ARBA00022741"/>
    </source>
</evidence>
<proteinExistence type="predicted"/>
<dbReference type="InterPro" id="IPR003593">
    <property type="entry name" value="AAA+_ATPase"/>
</dbReference>
<dbReference type="AlphaFoldDB" id="A0A6H9WUJ0"/>
<keyword evidence="6" id="KW-1185">Reference proteome</keyword>
<dbReference type="InterPro" id="IPR050611">
    <property type="entry name" value="ABCF"/>
</dbReference>
<dbReference type="PROSITE" id="PS00211">
    <property type="entry name" value="ABC_TRANSPORTER_1"/>
    <property type="match status" value="2"/>
</dbReference>
<dbReference type="InterPro" id="IPR003439">
    <property type="entry name" value="ABC_transporter-like_ATP-bd"/>
</dbReference>
<evidence type="ECO:0000256" key="1">
    <source>
        <dbReference type="ARBA" id="ARBA00022737"/>
    </source>
</evidence>
<reference evidence="5 6" key="1">
    <citation type="submission" date="2019-09" db="EMBL/GenBank/DDBJ databases">
        <title>Phylogeny of genus Pseudoclavibacter and closely related genus.</title>
        <authorList>
            <person name="Li Y."/>
        </authorList>
    </citation>
    <scope>NUCLEOTIDE SEQUENCE [LARGE SCALE GENOMIC DNA]</scope>
    <source>
        <strain evidence="5 6">EGI 60007</strain>
    </source>
</reference>
<dbReference type="FunFam" id="3.40.50.300:FF:000944">
    <property type="entry name" value="Macrolide ABC transporter ATP-binding protein"/>
    <property type="match status" value="1"/>
</dbReference>
<dbReference type="Gene3D" id="3.40.50.300">
    <property type="entry name" value="P-loop containing nucleotide triphosphate hydrolases"/>
    <property type="match status" value="2"/>
</dbReference>
<evidence type="ECO:0000259" key="4">
    <source>
        <dbReference type="PROSITE" id="PS50893"/>
    </source>
</evidence>
<dbReference type="FunFam" id="3.40.50.300:FF:000597">
    <property type="entry name" value="ABC transporter ATP-binding protein"/>
    <property type="match status" value="1"/>
</dbReference>
<dbReference type="PANTHER" id="PTHR19211">
    <property type="entry name" value="ATP-BINDING TRANSPORT PROTEIN-RELATED"/>
    <property type="match status" value="1"/>
</dbReference>
<organism evidence="5 6">
    <name type="scientific">Pseudoclavibacter endophyticus</name>
    <dbReference type="NCBI Taxonomy" id="1778590"/>
    <lineage>
        <taxon>Bacteria</taxon>
        <taxon>Bacillati</taxon>
        <taxon>Actinomycetota</taxon>
        <taxon>Actinomycetes</taxon>
        <taxon>Micrococcales</taxon>
        <taxon>Microbacteriaceae</taxon>
        <taxon>Pseudoclavibacter</taxon>
    </lineage>
</organism>
<evidence type="ECO:0000313" key="6">
    <source>
        <dbReference type="Proteomes" id="UP000431744"/>
    </source>
</evidence>
<feature type="domain" description="ABC transporter" evidence="4">
    <location>
        <begin position="327"/>
        <end position="533"/>
    </location>
</feature>
<keyword evidence="2" id="KW-0547">Nucleotide-binding</keyword>
<accession>A0A6H9WUJ0</accession>
<protein>
    <submittedName>
        <fullName evidence="5">ABC-F family ATP-binding cassette domain-containing protein</fullName>
    </submittedName>
</protein>
<keyword evidence="1" id="KW-0677">Repeat</keyword>
<evidence type="ECO:0000256" key="3">
    <source>
        <dbReference type="ARBA" id="ARBA00022840"/>
    </source>
</evidence>
<dbReference type="RefSeq" id="WP_158028738.1">
    <property type="nucleotide sequence ID" value="NZ_BMHG01000001.1"/>
</dbReference>
<dbReference type="SUPFAM" id="SSF52540">
    <property type="entry name" value="P-loop containing nucleoside triphosphate hydrolases"/>
    <property type="match status" value="2"/>
</dbReference>
<dbReference type="OrthoDB" id="3239744at2"/>
<dbReference type="Pfam" id="PF00005">
    <property type="entry name" value="ABC_tran"/>
    <property type="match status" value="2"/>
</dbReference>
<keyword evidence="3 5" id="KW-0067">ATP-binding</keyword>
<dbReference type="Pfam" id="PF12848">
    <property type="entry name" value="ABC_tran_Xtn"/>
    <property type="match status" value="1"/>
</dbReference>
<dbReference type="InterPro" id="IPR027417">
    <property type="entry name" value="P-loop_NTPase"/>
</dbReference>
<dbReference type="PROSITE" id="PS50893">
    <property type="entry name" value="ABC_TRANSPORTER_2"/>
    <property type="match status" value="2"/>
</dbReference>
<comment type="caution">
    <text evidence="5">The sequence shown here is derived from an EMBL/GenBank/DDBJ whole genome shotgun (WGS) entry which is preliminary data.</text>
</comment>
<feature type="domain" description="ABC transporter" evidence="4">
    <location>
        <begin position="2"/>
        <end position="256"/>
    </location>
</feature>
<dbReference type="GO" id="GO:0016887">
    <property type="term" value="F:ATP hydrolysis activity"/>
    <property type="evidence" value="ECO:0007669"/>
    <property type="project" value="InterPro"/>
</dbReference>
<name>A0A6H9WUJ0_9MICO</name>
<dbReference type="Proteomes" id="UP000431744">
    <property type="component" value="Unassembled WGS sequence"/>
</dbReference>
<dbReference type="InterPro" id="IPR032781">
    <property type="entry name" value="ABC_tran_Xtn"/>
</dbReference>
<evidence type="ECO:0000313" key="5">
    <source>
        <dbReference type="EMBL" id="KAB1650154.1"/>
    </source>
</evidence>
<dbReference type="CDD" id="cd03221">
    <property type="entry name" value="ABCF_EF-3"/>
    <property type="match status" value="2"/>
</dbReference>